<dbReference type="InterPro" id="IPR001478">
    <property type="entry name" value="PDZ"/>
</dbReference>
<dbReference type="EMBL" id="FNHH01000022">
    <property type="protein sequence ID" value="SDM75277.1"/>
    <property type="molecule type" value="Genomic_DNA"/>
</dbReference>
<keyword evidence="4" id="KW-1185">Reference proteome</keyword>
<dbReference type="InterPro" id="IPR024191">
    <property type="entry name" value="Peptidase_M61"/>
</dbReference>
<dbReference type="InterPro" id="IPR007963">
    <property type="entry name" value="Peptidase_M61_catalytic"/>
</dbReference>
<accession>A0A1G9VTD0</accession>
<dbReference type="Proteomes" id="UP000199226">
    <property type="component" value="Unassembled WGS sequence"/>
</dbReference>
<keyword evidence="3" id="KW-0378">Hydrolase</keyword>
<dbReference type="AlphaFoldDB" id="A0A1G9VTD0"/>
<dbReference type="PIRSF" id="PIRSF016493">
    <property type="entry name" value="Glycyl_aminpptds"/>
    <property type="match status" value="1"/>
</dbReference>
<dbReference type="Pfam" id="PF05299">
    <property type="entry name" value="Peptidase_M61"/>
    <property type="match status" value="1"/>
</dbReference>
<feature type="chain" id="PRO_5011661407" evidence="1">
    <location>
        <begin position="20"/>
        <end position="602"/>
    </location>
</feature>
<feature type="domain" description="PDZ" evidence="2">
    <location>
        <begin position="487"/>
        <end position="562"/>
    </location>
</feature>
<dbReference type="GO" id="GO:0008237">
    <property type="term" value="F:metallopeptidase activity"/>
    <property type="evidence" value="ECO:0007669"/>
    <property type="project" value="UniProtKB-KW"/>
</dbReference>
<evidence type="ECO:0000313" key="3">
    <source>
        <dbReference type="EMBL" id="SDM75277.1"/>
    </source>
</evidence>
<name>A0A1G9VTD0_9SPHI</name>
<dbReference type="InterPro" id="IPR040756">
    <property type="entry name" value="Peptidase_M61_N"/>
</dbReference>
<dbReference type="STRING" id="990371.SAMN05421813_12234"/>
<dbReference type="Gene3D" id="2.30.42.10">
    <property type="match status" value="1"/>
</dbReference>
<dbReference type="Pfam" id="PF13180">
    <property type="entry name" value="PDZ_2"/>
    <property type="match status" value="1"/>
</dbReference>
<dbReference type="Gene3D" id="1.10.390.10">
    <property type="entry name" value="Neutral Protease Domain 2"/>
    <property type="match status" value="1"/>
</dbReference>
<proteinExistence type="predicted"/>
<reference evidence="4" key="1">
    <citation type="submission" date="2016-10" db="EMBL/GenBank/DDBJ databases">
        <authorList>
            <person name="Varghese N."/>
            <person name="Submissions S."/>
        </authorList>
    </citation>
    <scope>NUCLEOTIDE SEQUENCE [LARGE SCALE GENOMIC DNA]</scope>
    <source>
        <strain evidence="4">DSM 24536</strain>
    </source>
</reference>
<keyword evidence="1" id="KW-0732">Signal</keyword>
<dbReference type="SUPFAM" id="SSF50156">
    <property type="entry name" value="PDZ domain-like"/>
    <property type="match status" value="1"/>
</dbReference>
<evidence type="ECO:0000259" key="2">
    <source>
        <dbReference type="SMART" id="SM00228"/>
    </source>
</evidence>
<dbReference type="Gene3D" id="2.60.40.3650">
    <property type="match status" value="1"/>
</dbReference>
<evidence type="ECO:0000313" key="4">
    <source>
        <dbReference type="Proteomes" id="UP000199226"/>
    </source>
</evidence>
<protein>
    <submittedName>
        <fullName evidence="3">Predicted metalloprotease, contains C-terminal PDZ domain</fullName>
    </submittedName>
</protein>
<dbReference type="GO" id="GO:0006508">
    <property type="term" value="P:proteolysis"/>
    <property type="evidence" value="ECO:0007669"/>
    <property type="project" value="UniProtKB-KW"/>
</dbReference>
<dbReference type="Pfam" id="PF17899">
    <property type="entry name" value="Peptidase_M61_N"/>
    <property type="match status" value="1"/>
</dbReference>
<evidence type="ECO:0000256" key="1">
    <source>
        <dbReference type="SAM" id="SignalP"/>
    </source>
</evidence>
<feature type="signal peptide" evidence="1">
    <location>
        <begin position="1"/>
        <end position="19"/>
    </location>
</feature>
<dbReference type="InterPro" id="IPR036034">
    <property type="entry name" value="PDZ_sf"/>
</dbReference>
<dbReference type="InterPro" id="IPR027268">
    <property type="entry name" value="Peptidase_M4/M1_CTD_sf"/>
</dbReference>
<keyword evidence="3" id="KW-0482">Metalloprotease</keyword>
<dbReference type="SUPFAM" id="SSF55486">
    <property type="entry name" value="Metalloproteases ('zincins'), catalytic domain"/>
    <property type="match status" value="1"/>
</dbReference>
<gene>
    <name evidence="3" type="ORF">SAMN05421813_12234</name>
</gene>
<keyword evidence="3" id="KW-0645">Protease</keyword>
<sequence>MKYLISLFFIAIMTTSLSAQNKIAFEVSFSEPQAHYVDVAMEISGLKGAYVDLKMPVWTPGSYLIREFAKNVESFEAFSTTGSALNAGKINKNTWRVNTQNNGRIKVTYRVYSFEISVRTSFVDESHAFLSPTGIFMYPDGQLNSASTITIIPYKNWTKISTGLELTGSKANTFIAPDFDVLYDSPFEIGNQDVFEFDAAGVKHEVAMYGGGNYDKEILKRDMTKIVVEQTKTFGVNPNKRYVFIVHNFNSGGGGLEHLNSTVLGASRNSYNTEAGRLRFLGLVSHEYFHLWNVKRLRPIALGPFNYDEENYTTNLWIAEGFTAYYQDIYTKRAGLQSPERYVMNLANSISLVENQPGNRVDPVSQASFDAWIKQYRPNENSANSTISYYSKGALIALIMDLEIINSTAGKSGLDEVMKAMYDEYFVKKSKGYTDAEFKAMTEKIAGKSFDAMYADYINGVKTIDYNKYLNYAGLTLIDDAAAGNDAYLGAITSLKDGKIVVTNISRQSPAWTGGLNVNDEILAMDDQRINNVSDPRLSEVEKFIANKRAGDKIRVLVNRDGRLMNIDIVLVRNPNHKFRIAAIETANPSQIAVRKRWLKIN</sequence>
<dbReference type="RefSeq" id="WP_245704522.1">
    <property type="nucleotide sequence ID" value="NZ_FNHH01000022.1"/>
</dbReference>
<dbReference type="SMART" id="SM00228">
    <property type="entry name" value="PDZ"/>
    <property type="match status" value="1"/>
</dbReference>
<organism evidence="3 4">
    <name type="scientific">Daejeonella rubra</name>
    <dbReference type="NCBI Taxonomy" id="990371"/>
    <lineage>
        <taxon>Bacteria</taxon>
        <taxon>Pseudomonadati</taxon>
        <taxon>Bacteroidota</taxon>
        <taxon>Sphingobacteriia</taxon>
        <taxon>Sphingobacteriales</taxon>
        <taxon>Sphingobacteriaceae</taxon>
        <taxon>Daejeonella</taxon>
    </lineage>
</organism>